<dbReference type="Gene3D" id="3.20.20.80">
    <property type="entry name" value="Glycosidases"/>
    <property type="match status" value="1"/>
</dbReference>
<dbReference type="GO" id="GO:0016139">
    <property type="term" value="P:glycoside catabolic process"/>
    <property type="evidence" value="ECO:0007669"/>
    <property type="project" value="TreeGrafter"/>
</dbReference>
<feature type="signal peptide" evidence="7">
    <location>
        <begin position="1"/>
        <end position="15"/>
    </location>
</feature>
<dbReference type="Proteomes" id="UP000770015">
    <property type="component" value="Unassembled WGS sequence"/>
</dbReference>
<dbReference type="InterPro" id="IPR057739">
    <property type="entry name" value="Glyco_hydro_29_N"/>
</dbReference>
<keyword evidence="10" id="KW-1185">Reference proteome</keyword>
<evidence type="ECO:0000256" key="1">
    <source>
        <dbReference type="ARBA" id="ARBA00004071"/>
    </source>
</evidence>
<organism evidence="9 10">
    <name type="scientific">Plectosphaerella plurivora</name>
    <dbReference type="NCBI Taxonomy" id="936078"/>
    <lineage>
        <taxon>Eukaryota</taxon>
        <taxon>Fungi</taxon>
        <taxon>Dikarya</taxon>
        <taxon>Ascomycota</taxon>
        <taxon>Pezizomycotina</taxon>
        <taxon>Sordariomycetes</taxon>
        <taxon>Hypocreomycetidae</taxon>
        <taxon>Glomerellales</taxon>
        <taxon>Plectosphaerellaceae</taxon>
        <taxon>Plectosphaerella</taxon>
    </lineage>
</organism>
<evidence type="ECO:0000313" key="9">
    <source>
        <dbReference type="EMBL" id="KAH6695231.1"/>
    </source>
</evidence>
<feature type="domain" description="Glycoside hydrolase family 29 N-terminal" evidence="8">
    <location>
        <begin position="150"/>
        <end position="507"/>
    </location>
</feature>
<keyword evidence="4 7" id="KW-0732">Signal</keyword>
<dbReference type="EMBL" id="JAGSXJ010000002">
    <property type="protein sequence ID" value="KAH6695231.1"/>
    <property type="molecule type" value="Genomic_DNA"/>
</dbReference>
<dbReference type="InterPro" id="IPR017853">
    <property type="entry name" value="GH"/>
</dbReference>
<keyword evidence="6" id="KW-0326">Glycosidase</keyword>
<dbReference type="OrthoDB" id="6039950at2759"/>
<evidence type="ECO:0000256" key="6">
    <source>
        <dbReference type="ARBA" id="ARBA00023295"/>
    </source>
</evidence>
<evidence type="ECO:0000256" key="7">
    <source>
        <dbReference type="SAM" id="SignalP"/>
    </source>
</evidence>
<dbReference type="EC" id="3.2.1.51" evidence="3"/>
<reference evidence="9" key="1">
    <citation type="journal article" date="2021" name="Nat. Commun.">
        <title>Genetic determinants of endophytism in the Arabidopsis root mycobiome.</title>
        <authorList>
            <person name="Mesny F."/>
            <person name="Miyauchi S."/>
            <person name="Thiergart T."/>
            <person name="Pickel B."/>
            <person name="Atanasova L."/>
            <person name="Karlsson M."/>
            <person name="Huettel B."/>
            <person name="Barry K.W."/>
            <person name="Haridas S."/>
            <person name="Chen C."/>
            <person name="Bauer D."/>
            <person name="Andreopoulos W."/>
            <person name="Pangilinan J."/>
            <person name="LaButti K."/>
            <person name="Riley R."/>
            <person name="Lipzen A."/>
            <person name="Clum A."/>
            <person name="Drula E."/>
            <person name="Henrissat B."/>
            <person name="Kohler A."/>
            <person name="Grigoriev I.V."/>
            <person name="Martin F.M."/>
            <person name="Hacquard S."/>
        </authorList>
    </citation>
    <scope>NUCLEOTIDE SEQUENCE</scope>
    <source>
        <strain evidence="9">MPI-SDFR-AT-0117</strain>
    </source>
</reference>
<evidence type="ECO:0000256" key="4">
    <source>
        <dbReference type="ARBA" id="ARBA00022729"/>
    </source>
</evidence>
<comment type="caution">
    <text evidence="9">The sequence shown here is derived from an EMBL/GenBank/DDBJ whole genome shotgun (WGS) entry which is preliminary data.</text>
</comment>
<protein>
    <recommendedName>
        <fullName evidence="3">alpha-L-fucosidase</fullName>
        <ecNumber evidence="3">3.2.1.51</ecNumber>
    </recommendedName>
</protein>
<dbReference type="InterPro" id="IPR016286">
    <property type="entry name" value="FUC_metazoa-typ"/>
</dbReference>
<dbReference type="GO" id="GO:0006004">
    <property type="term" value="P:fucose metabolic process"/>
    <property type="evidence" value="ECO:0007669"/>
    <property type="project" value="InterPro"/>
</dbReference>
<dbReference type="PANTHER" id="PTHR10030:SF37">
    <property type="entry name" value="ALPHA-L-FUCOSIDASE-RELATED"/>
    <property type="match status" value="1"/>
</dbReference>
<dbReference type="PANTHER" id="PTHR10030">
    <property type="entry name" value="ALPHA-L-FUCOSIDASE"/>
    <property type="match status" value="1"/>
</dbReference>
<proteinExistence type="inferred from homology"/>
<gene>
    <name evidence="9" type="ORF">F5X68DRAFT_243744</name>
</gene>
<dbReference type="AlphaFoldDB" id="A0A9P8VKJ2"/>
<dbReference type="InterPro" id="IPR000933">
    <property type="entry name" value="Glyco_hydro_29"/>
</dbReference>
<feature type="chain" id="PRO_5040110284" description="alpha-L-fucosidase" evidence="7">
    <location>
        <begin position="16"/>
        <end position="607"/>
    </location>
</feature>
<evidence type="ECO:0000313" key="10">
    <source>
        <dbReference type="Proteomes" id="UP000770015"/>
    </source>
</evidence>
<dbReference type="GO" id="GO:0004560">
    <property type="term" value="F:alpha-L-fucosidase activity"/>
    <property type="evidence" value="ECO:0007669"/>
    <property type="project" value="UniProtKB-EC"/>
</dbReference>
<name>A0A9P8VKJ2_9PEZI</name>
<dbReference type="Pfam" id="PF01120">
    <property type="entry name" value="Alpha_L_fucos"/>
    <property type="match status" value="1"/>
</dbReference>
<evidence type="ECO:0000256" key="5">
    <source>
        <dbReference type="ARBA" id="ARBA00022801"/>
    </source>
</evidence>
<comment type="function">
    <text evidence="1">Alpha-L-fucosidase is responsible for hydrolyzing the alpha-1,6-linked fucose joined to the reducing-end N-acetylglucosamine of the carbohydrate moieties of glycoproteins.</text>
</comment>
<dbReference type="SUPFAM" id="SSF51445">
    <property type="entry name" value="(Trans)glycosidases"/>
    <property type="match status" value="1"/>
</dbReference>
<dbReference type="SMART" id="SM00812">
    <property type="entry name" value="Alpha_L_fucos"/>
    <property type="match status" value="1"/>
</dbReference>
<evidence type="ECO:0000256" key="3">
    <source>
        <dbReference type="ARBA" id="ARBA00012662"/>
    </source>
</evidence>
<keyword evidence="5 9" id="KW-0378">Hydrolase</keyword>
<sequence>MRLFSFYSWLGEAVAAAVFPSEGGVERRQDQALADLTIGVATLTSKWIEESDYEQVVEMVVTNNHATSYLTWKDRLTISAESDSLDTISPGTLIRLAPKQSAVVRVGVKNKAGVSPGTRCDAEVIATWGDCSGESSTVSKTISGSCGFGNYAATENSLSQHWNPDWYNEVKFGIFIHWGIYAVPSYGNEPGPKQDYAEWYGFRMIQPDFRSETYQYHRETYGEDFNYDQFIGNFTDEFFDAKDWLDLIAGSGAQYFVPVTKHHDGWALFNQSETISRRSTVHYGPKRDFIKELMDVAKAEHPEIRRGTYFSMPEWFNPAYVEYGWDQNYQGNYYGYPPRNPYTNESIEYTGYVEVPDFLDDIQVPQMEALAYDYGTEIMWCDIGGPNKAPEFLSQWANWARDQGRQITWNNRCGIGGDWDTPEYNSGSFQTRKFESNRGMDPFSYGFNHLTKDEDYMTGEDIVIDLVSIVANNGNYLLNIGPRADGSIPETQRQNLLDAGEWIHSHGDGIFGTRYWSVARHTGNFRYVVKPEAFFIHHIGKPASQLVFTDPIPWLEGDIVVAVGGSADGAEISASRNAEGQLVLDLSDDIVNGDKYVWTFKVKYAAQ</sequence>
<dbReference type="PRINTS" id="PR00741">
    <property type="entry name" value="GLHYDRLASE29"/>
</dbReference>
<comment type="similarity">
    <text evidence="2">Belongs to the glycosyl hydrolase 29 family.</text>
</comment>
<evidence type="ECO:0000256" key="2">
    <source>
        <dbReference type="ARBA" id="ARBA00007951"/>
    </source>
</evidence>
<accession>A0A9P8VKJ2</accession>
<evidence type="ECO:0000259" key="8">
    <source>
        <dbReference type="Pfam" id="PF01120"/>
    </source>
</evidence>